<accession>A0A699X140</accession>
<sequence length="67" mass="6935">YKSKEARKDETDSKAMVIVDDADSEGEVVSTDNAIPAGVSISAGTVAAAVVSPQSKTEFALMCLSIE</sequence>
<dbReference type="EMBL" id="BKCJ011772353">
    <property type="protein sequence ID" value="GFD51616.1"/>
    <property type="molecule type" value="Genomic_DNA"/>
</dbReference>
<gene>
    <name evidence="1" type="ORF">Tci_923585</name>
</gene>
<proteinExistence type="predicted"/>
<feature type="non-terminal residue" evidence="1">
    <location>
        <position position="1"/>
    </location>
</feature>
<protein>
    <submittedName>
        <fullName evidence="1">Uncharacterized protein</fullName>
    </submittedName>
</protein>
<dbReference type="AlphaFoldDB" id="A0A699X140"/>
<comment type="caution">
    <text evidence="1">The sequence shown here is derived from an EMBL/GenBank/DDBJ whole genome shotgun (WGS) entry which is preliminary data.</text>
</comment>
<reference evidence="1" key="1">
    <citation type="journal article" date="2019" name="Sci. Rep.">
        <title>Draft genome of Tanacetum cinerariifolium, the natural source of mosquito coil.</title>
        <authorList>
            <person name="Yamashiro T."/>
            <person name="Shiraishi A."/>
            <person name="Satake H."/>
            <person name="Nakayama K."/>
        </authorList>
    </citation>
    <scope>NUCLEOTIDE SEQUENCE</scope>
</reference>
<name>A0A699X140_TANCI</name>
<evidence type="ECO:0000313" key="1">
    <source>
        <dbReference type="EMBL" id="GFD51616.1"/>
    </source>
</evidence>
<organism evidence="1">
    <name type="scientific">Tanacetum cinerariifolium</name>
    <name type="common">Dalmatian daisy</name>
    <name type="synonym">Chrysanthemum cinerariifolium</name>
    <dbReference type="NCBI Taxonomy" id="118510"/>
    <lineage>
        <taxon>Eukaryota</taxon>
        <taxon>Viridiplantae</taxon>
        <taxon>Streptophyta</taxon>
        <taxon>Embryophyta</taxon>
        <taxon>Tracheophyta</taxon>
        <taxon>Spermatophyta</taxon>
        <taxon>Magnoliopsida</taxon>
        <taxon>eudicotyledons</taxon>
        <taxon>Gunneridae</taxon>
        <taxon>Pentapetalae</taxon>
        <taxon>asterids</taxon>
        <taxon>campanulids</taxon>
        <taxon>Asterales</taxon>
        <taxon>Asteraceae</taxon>
        <taxon>Asteroideae</taxon>
        <taxon>Anthemideae</taxon>
        <taxon>Anthemidinae</taxon>
        <taxon>Tanacetum</taxon>
    </lineage>
</organism>
<feature type="non-terminal residue" evidence="1">
    <location>
        <position position="67"/>
    </location>
</feature>